<feature type="non-terminal residue" evidence="2">
    <location>
        <position position="1"/>
    </location>
</feature>
<proteinExistence type="predicted"/>
<sequence length="120" mass="14284">QEDPFALEGFGKEHRLMMLDYMDVELERGVLQETSLPTVEDEDSDDDASDTLGQDEDDDGEDTYQQFGPEYLDRWWKVYCRIPQSSQPEFYFDSEIRLSYFRKRRCILWGGRENDKNHPT</sequence>
<protein>
    <submittedName>
        <fullName evidence="2">Uncharacterized protein</fullName>
    </submittedName>
</protein>
<feature type="compositionally biased region" description="Acidic residues" evidence="1">
    <location>
        <begin position="39"/>
        <end position="62"/>
    </location>
</feature>
<reference evidence="2" key="1">
    <citation type="journal article" date="2020" name="Fungal Divers.">
        <title>Resolving the Mortierellaceae phylogeny through synthesis of multi-gene phylogenetics and phylogenomics.</title>
        <authorList>
            <person name="Vandepol N."/>
            <person name="Liber J."/>
            <person name="Desiro A."/>
            <person name="Na H."/>
            <person name="Kennedy M."/>
            <person name="Barry K."/>
            <person name="Grigoriev I.V."/>
            <person name="Miller A.N."/>
            <person name="O'Donnell K."/>
            <person name="Stajich J.E."/>
            <person name="Bonito G."/>
        </authorList>
    </citation>
    <scope>NUCLEOTIDE SEQUENCE</scope>
    <source>
        <strain evidence="2">MES-2147</strain>
    </source>
</reference>
<dbReference type="AlphaFoldDB" id="A0A9P6IM99"/>
<evidence type="ECO:0000313" key="3">
    <source>
        <dbReference type="Proteomes" id="UP000749646"/>
    </source>
</evidence>
<dbReference type="Proteomes" id="UP000749646">
    <property type="component" value="Unassembled WGS sequence"/>
</dbReference>
<dbReference type="EMBL" id="JAAAHW010009624">
    <property type="protein sequence ID" value="KAF9938148.1"/>
    <property type="molecule type" value="Genomic_DNA"/>
</dbReference>
<comment type="caution">
    <text evidence="2">The sequence shown here is derived from an EMBL/GenBank/DDBJ whole genome shotgun (WGS) entry which is preliminary data.</text>
</comment>
<evidence type="ECO:0000313" key="2">
    <source>
        <dbReference type="EMBL" id="KAF9938148.1"/>
    </source>
</evidence>
<organism evidence="2 3">
    <name type="scientific">Modicella reniformis</name>
    <dbReference type="NCBI Taxonomy" id="1440133"/>
    <lineage>
        <taxon>Eukaryota</taxon>
        <taxon>Fungi</taxon>
        <taxon>Fungi incertae sedis</taxon>
        <taxon>Mucoromycota</taxon>
        <taxon>Mortierellomycotina</taxon>
        <taxon>Mortierellomycetes</taxon>
        <taxon>Mortierellales</taxon>
        <taxon>Mortierellaceae</taxon>
        <taxon>Modicella</taxon>
    </lineage>
</organism>
<gene>
    <name evidence="2" type="ORF">BGZ65_000390</name>
</gene>
<evidence type="ECO:0000256" key="1">
    <source>
        <dbReference type="SAM" id="MobiDB-lite"/>
    </source>
</evidence>
<feature type="region of interest" description="Disordered" evidence="1">
    <location>
        <begin position="33"/>
        <end position="64"/>
    </location>
</feature>
<keyword evidence="3" id="KW-1185">Reference proteome</keyword>
<accession>A0A9P6IM99</accession>
<name>A0A9P6IM99_9FUNG</name>